<dbReference type="PRINTS" id="PR00446">
    <property type="entry name" value="HYDRGNUPTAKE"/>
</dbReference>
<dbReference type="AlphaFoldDB" id="C1F4L2"/>
<evidence type="ECO:0000313" key="5">
    <source>
        <dbReference type="EMBL" id="ACO31941.1"/>
    </source>
</evidence>
<accession>C1F4L2</accession>
<keyword evidence="3" id="KW-0064">Aspartyl protease</keyword>
<dbReference type="PANTHER" id="PTHR30302">
    <property type="entry name" value="HYDROGENASE 1 MATURATION PROTEASE"/>
    <property type="match status" value="1"/>
</dbReference>
<protein>
    <submittedName>
        <fullName evidence="5">Hydrogenase maturation protease</fullName>
    </submittedName>
</protein>
<name>C1F4L2_ACIC5</name>
<dbReference type="Proteomes" id="UP000002207">
    <property type="component" value="Chromosome"/>
</dbReference>
<dbReference type="Gene3D" id="3.40.50.1450">
    <property type="entry name" value="HybD-like"/>
    <property type="match status" value="1"/>
</dbReference>
<keyword evidence="4" id="KW-0378">Hydrolase</keyword>
<evidence type="ECO:0000256" key="3">
    <source>
        <dbReference type="ARBA" id="ARBA00022750"/>
    </source>
</evidence>
<dbReference type="PANTHER" id="PTHR30302:SF1">
    <property type="entry name" value="HYDROGENASE 2 MATURATION PROTEASE"/>
    <property type="match status" value="1"/>
</dbReference>
<dbReference type="InterPro" id="IPR000671">
    <property type="entry name" value="Peptidase_A31"/>
</dbReference>
<dbReference type="HOGENOM" id="CLU_099037_0_1_0"/>
<dbReference type="Pfam" id="PF01750">
    <property type="entry name" value="HycI"/>
    <property type="match status" value="1"/>
</dbReference>
<proteinExistence type="inferred from homology"/>
<evidence type="ECO:0000313" key="6">
    <source>
        <dbReference type="Proteomes" id="UP000002207"/>
    </source>
</evidence>
<dbReference type="InterPro" id="IPR023430">
    <property type="entry name" value="Pept_HybD-like_dom_sf"/>
</dbReference>
<dbReference type="InParanoid" id="C1F4L2"/>
<sequence>MEARKRICVLGLGNLMRTDDAVGMMAVSALAEDPGSMDEVFCVEGSTLGLDLMHALHGVTHLLALDAVDVGTAPGEMVRFEKDELGDIPSGKSVHLLGFADLIGVLRLMGDEPEEIVLLGIQPKLIGWGTELTDEVHKTLPVLIEESRKQVENWLAVKQVPADERADVMV</sequence>
<dbReference type="GO" id="GO:0008047">
    <property type="term" value="F:enzyme activator activity"/>
    <property type="evidence" value="ECO:0007669"/>
    <property type="project" value="InterPro"/>
</dbReference>
<gene>
    <name evidence="5" type="ordered locus">ACP_3055</name>
</gene>
<dbReference type="STRING" id="240015.ACP_3055"/>
<dbReference type="GO" id="GO:0016485">
    <property type="term" value="P:protein processing"/>
    <property type="evidence" value="ECO:0007669"/>
    <property type="project" value="TreeGrafter"/>
</dbReference>
<keyword evidence="2 5" id="KW-0645">Protease</keyword>
<dbReference type="eggNOG" id="COG0680">
    <property type="taxonomic scope" value="Bacteria"/>
</dbReference>
<keyword evidence="6" id="KW-1185">Reference proteome</keyword>
<evidence type="ECO:0000256" key="2">
    <source>
        <dbReference type="ARBA" id="ARBA00022670"/>
    </source>
</evidence>
<evidence type="ECO:0000256" key="1">
    <source>
        <dbReference type="ARBA" id="ARBA00006814"/>
    </source>
</evidence>
<evidence type="ECO:0000256" key="4">
    <source>
        <dbReference type="ARBA" id="ARBA00022801"/>
    </source>
</evidence>
<dbReference type="GO" id="GO:0004190">
    <property type="term" value="F:aspartic-type endopeptidase activity"/>
    <property type="evidence" value="ECO:0007669"/>
    <property type="project" value="UniProtKB-KW"/>
</dbReference>
<comment type="similarity">
    <text evidence="1">Belongs to the peptidase A31 family.</text>
</comment>
<dbReference type="RefSeq" id="WP_015898103.1">
    <property type="nucleotide sequence ID" value="NC_012483.1"/>
</dbReference>
<dbReference type="SUPFAM" id="SSF53163">
    <property type="entry name" value="HybD-like"/>
    <property type="match status" value="1"/>
</dbReference>
<organism evidence="5 6">
    <name type="scientific">Acidobacterium capsulatum (strain ATCC 51196 / DSM 11244 / BCRC 80197 / JCM 7670 / NBRC 15755 / NCIMB 13165 / 161)</name>
    <dbReference type="NCBI Taxonomy" id="240015"/>
    <lineage>
        <taxon>Bacteria</taxon>
        <taxon>Pseudomonadati</taxon>
        <taxon>Acidobacteriota</taxon>
        <taxon>Terriglobia</taxon>
        <taxon>Terriglobales</taxon>
        <taxon>Acidobacteriaceae</taxon>
        <taxon>Acidobacterium</taxon>
    </lineage>
</organism>
<dbReference type="FunCoup" id="C1F4L2">
    <property type="interactions" value="98"/>
</dbReference>
<dbReference type="NCBIfam" id="TIGR00072">
    <property type="entry name" value="hydrog_prot"/>
    <property type="match status" value="1"/>
</dbReference>
<dbReference type="EMBL" id="CP001472">
    <property type="protein sequence ID" value="ACO31941.1"/>
    <property type="molecule type" value="Genomic_DNA"/>
</dbReference>
<dbReference type="KEGG" id="aca:ACP_3055"/>
<reference evidence="5 6" key="1">
    <citation type="journal article" date="2009" name="Appl. Environ. Microbiol.">
        <title>Three genomes from the phylum Acidobacteria provide insight into the lifestyles of these microorganisms in soils.</title>
        <authorList>
            <person name="Ward N.L."/>
            <person name="Challacombe J.F."/>
            <person name="Janssen P.H."/>
            <person name="Henrissat B."/>
            <person name="Coutinho P.M."/>
            <person name="Wu M."/>
            <person name="Xie G."/>
            <person name="Haft D.H."/>
            <person name="Sait M."/>
            <person name="Badger J."/>
            <person name="Barabote R.D."/>
            <person name="Bradley B."/>
            <person name="Brettin T.S."/>
            <person name="Brinkac L.M."/>
            <person name="Bruce D."/>
            <person name="Creasy T."/>
            <person name="Daugherty S.C."/>
            <person name="Davidsen T.M."/>
            <person name="DeBoy R.T."/>
            <person name="Detter J.C."/>
            <person name="Dodson R.J."/>
            <person name="Durkin A.S."/>
            <person name="Ganapathy A."/>
            <person name="Gwinn-Giglio M."/>
            <person name="Han C.S."/>
            <person name="Khouri H."/>
            <person name="Kiss H."/>
            <person name="Kothari S.P."/>
            <person name="Madupu R."/>
            <person name="Nelson K.E."/>
            <person name="Nelson W.C."/>
            <person name="Paulsen I."/>
            <person name="Penn K."/>
            <person name="Ren Q."/>
            <person name="Rosovitz M.J."/>
            <person name="Selengut J.D."/>
            <person name="Shrivastava S."/>
            <person name="Sullivan S.A."/>
            <person name="Tapia R."/>
            <person name="Thompson L.S."/>
            <person name="Watkins K.L."/>
            <person name="Yang Q."/>
            <person name="Yu C."/>
            <person name="Zafar N."/>
            <person name="Zhou L."/>
            <person name="Kuske C.R."/>
        </authorList>
    </citation>
    <scope>NUCLEOTIDE SEQUENCE [LARGE SCALE GENOMIC DNA]</scope>
    <source>
        <strain evidence="6">ATCC 51196 / DSM 11244 / BCRC 80197 / JCM 7670 / NBRC 15755 / NCIMB 13165 / 161</strain>
    </source>
</reference>